<dbReference type="EMBL" id="SZPY01000005">
    <property type="protein sequence ID" value="TKI60421.1"/>
    <property type="molecule type" value="Genomic_DNA"/>
</dbReference>
<comment type="caution">
    <text evidence="1">The sequence shown here is derived from an EMBL/GenBank/DDBJ whole genome shotgun (WGS) entry which is preliminary data.</text>
</comment>
<name>A0A4U2YL36_9ACTN</name>
<dbReference type="AlphaFoldDB" id="A0A4U2YL36"/>
<dbReference type="Pfam" id="PF12900">
    <property type="entry name" value="Pyridox_ox_2"/>
    <property type="match status" value="1"/>
</dbReference>
<protein>
    <submittedName>
        <fullName evidence="1">Pyridoxamine 5'-phosphate oxidase family protein</fullName>
    </submittedName>
</protein>
<dbReference type="Gene3D" id="2.30.110.10">
    <property type="entry name" value="Electron Transport, Fmn-binding Protein, Chain A"/>
    <property type="match status" value="1"/>
</dbReference>
<dbReference type="OrthoDB" id="5193072at2"/>
<organism evidence="1 2">
    <name type="scientific">Nocardioides jishulii</name>
    <dbReference type="NCBI Taxonomy" id="2575440"/>
    <lineage>
        <taxon>Bacteria</taxon>
        <taxon>Bacillati</taxon>
        <taxon>Actinomycetota</taxon>
        <taxon>Actinomycetes</taxon>
        <taxon>Propionibacteriales</taxon>
        <taxon>Nocardioidaceae</taxon>
        <taxon>Nocardioides</taxon>
    </lineage>
</organism>
<evidence type="ECO:0000313" key="1">
    <source>
        <dbReference type="EMBL" id="TKI60421.1"/>
    </source>
</evidence>
<reference evidence="1 2" key="1">
    <citation type="submission" date="2019-04" db="EMBL/GenBank/DDBJ databases">
        <authorList>
            <person name="Dong K."/>
        </authorList>
    </citation>
    <scope>NUCLEOTIDE SEQUENCE [LARGE SCALE GENOMIC DNA]</scope>
    <source>
        <strain evidence="2">dk3543</strain>
    </source>
</reference>
<evidence type="ECO:0000313" key="2">
    <source>
        <dbReference type="Proteomes" id="UP000307808"/>
    </source>
</evidence>
<dbReference type="RefSeq" id="WP_137067454.1">
    <property type="nucleotide sequence ID" value="NZ_CP040748.1"/>
</dbReference>
<accession>A0A4U2YL36</accession>
<dbReference type="InterPro" id="IPR024747">
    <property type="entry name" value="Pyridox_Oxase-rel"/>
</dbReference>
<dbReference type="InterPro" id="IPR012349">
    <property type="entry name" value="Split_barrel_FMN-bd"/>
</dbReference>
<proteinExistence type="predicted"/>
<dbReference type="Proteomes" id="UP000307808">
    <property type="component" value="Unassembled WGS sequence"/>
</dbReference>
<sequence>MQTNGSDDGTRSVVELTRAECRELLLTQAVGRVAFQGADGPRIVPVNFRVRDGVIEFRTTSYSELATYAPGTPVAFEVDALDPEHRAGWSVVVTGPCERVLEEFGAVLEMPSEPANVTWAEGRRPMLLRLEVETLSGRRVGHGDVGLAEWHHPDAR</sequence>
<keyword evidence="2" id="KW-1185">Reference proteome</keyword>
<dbReference type="SUPFAM" id="SSF50475">
    <property type="entry name" value="FMN-binding split barrel"/>
    <property type="match status" value="1"/>
</dbReference>
<gene>
    <name evidence="1" type="ORF">FC770_16650</name>
</gene>